<dbReference type="Gene3D" id="3.90.1570.30">
    <property type="match status" value="1"/>
</dbReference>
<keyword evidence="1" id="KW-0378">Hydrolase</keyword>
<accession>A0A1Q8YJ01</accession>
<keyword evidence="2" id="KW-1185">Reference proteome</keyword>
<dbReference type="GO" id="GO:0009035">
    <property type="term" value="F:type I site-specific deoxyribonuclease activity"/>
    <property type="evidence" value="ECO:0007669"/>
    <property type="project" value="UniProtKB-EC"/>
</dbReference>
<organism evidence="1 2">
    <name type="scientific">Rhodoferax antarcticus ANT.BR</name>
    <dbReference type="NCBI Taxonomy" id="1111071"/>
    <lineage>
        <taxon>Bacteria</taxon>
        <taxon>Pseudomonadati</taxon>
        <taxon>Pseudomonadota</taxon>
        <taxon>Betaproteobacteria</taxon>
        <taxon>Burkholderiales</taxon>
        <taxon>Comamonadaceae</taxon>
        <taxon>Rhodoferax</taxon>
    </lineage>
</organism>
<reference evidence="1 2" key="1">
    <citation type="submission" date="2017-01" db="EMBL/GenBank/DDBJ databases">
        <title>Genome sequence of Rhodoferax antarcticus ANT.BR, a psychrophilic purple nonsulfur bacterium from an Antarctic microbial mat.</title>
        <authorList>
            <person name="Baker J."/>
            <person name="Riester C."/>
            <person name="Skinner B."/>
            <person name="Newell A."/>
            <person name="Swingley W."/>
            <person name="Madigan M."/>
            <person name="Jung D."/>
            <person name="Asao M."/>
            <person name="Chen M."/>
            <person name="Loughlin P."/>
            <person name="Pan H."/>
            <person name="Lin S."/>
            <person name="Li N."/>
            <person name="Shaw J."/>
            <person name="Prado M."/>
            <person name="Sherman C."/>
            <person name="Li X."/>
            <person name="Tang J."/>
            <person name="Blankenship R."/>
            <person name="Zhao T."/>
            <person name="Touchman J."/>
            <person name="Sattley M."/>
        </authorList>
    </citation>
    <scope>NUCLEOTIDE SEQUENCE [LARGE SCALE GENOMIC DNA]</scope>
    <source>
        <strain evidence="1 2">ANT.BR</strain>
    </source>
</reference>
<protein>
    <submittedName>
        <fullName evidence="1">Putative type I restriction-modification endonuclease R subunit</fullName>
        <ecNumber evidence="1">3.1.21.3</ecNumber>
    </submittedName>
</protein>
<gene>
    <name evidence="1" type="ORF">BLL52_1055</name>
</gene>
<keyword evidence="1" id="KW-0540">Nuclease</keyword>
<proteinExistence type="predicted"/>
<dbReference type="Proteomes" id="UP000185911">
    <property type="component" value="Unassembled WGS sequence"/>
</dbReference>
<name>A0A1Q8YJ01_9BURK</name>
<dbReference type="EC" id="3.1.21.3" evidence="1"/>
<evidence type="ECO:0000313" key="1">
    <source>
        <dbReference type="EMBL" id="OLP07957.1"/>
    </source>
</evidence>
<sequence length="78" mass="8462">MRAGAGRVVRGKNAQRDKSTVLRADYALFYKPNIPLAVIEAKDNQHAMGAGACPSPTELWDKYCACKGWTPAVRQVAA</sequence>
<evidence type="ECO:0000313" key="2">
    <source>
        <dbReference type="Proteomes" id="UP000185911"/>
    </source>
</evidence>
<keyword evidence="1" id="KW-0255">Endonuclease</keyword>
<dbReference type="EMBL" id="MSYM01000007">
    <property type="protein sequence ID" value="OLP07957.1"/>
    <property type="molecule type" value="Genomic_DNA"/>
</dbReference>
<comment type="caution">
    <text evidence="1">The sequence shown here is derived from an EMBL/GenBank/DDBJ whole genome shotgun (WGS) entry which is preliminary data.</text>
</comment>
<dbReference type="AlphaFoldDB" id="A0A1Q8YJ01"/>